<feature type="region of interest" description="Disordered" evidence="1">
    <location>
        <begin position="69"/>
        <end position="98"/>
    </location>
</feature>
<reference evidence="3 4" key="1">
    <citation type="submission" date="2020-03" db="EMBL/GenBank/DDBJ databases">
        <authorList>
            <person name="Zhang Z."/>
            <person name="Guo Z."/>
            <person name="Hou Q."/>
            <person name="Shen X."/>
        </authorList>
    </citation>
    <scope>NUCLEOTIDE SEQUENCE [LARGE SCALE GENOMIC DNA]</scope>
    <source>
        <strain evidence="3 4">HBUAS51329</strain>
    </source>
</reference>
<keyword evidence="2" id="KW-0472">Membrane</keyword>
<gene>
    <name evidence="3" type="ORF">HEQ44_02795</name>
</gene>
<name>A0ABX1L438_9LACO</name>
<keyword evidence="2" id="KW-0812">Transmembrane</keyword>
<organism evidence="3 4">
    <name type="scientific">Levilactobacillus tujiorum</name>
    <dbReference type="NCBI Taxonomy" id="2912243"/>
    <lineage>
        <taxon>Bacteria</taxon>
        <taxon>Bacillati</taxon>
        <taxon>Bacillota</taxon>
        <taxon>Bacilli</taxon>
        <taxon>Lactobacillales</taxon>
        <taxon>Lactobacillaceae</taxon>
        <taxon>Levilactobacillus</taxon>
    </lineage>
</organism>
<dbReference type="RefSeq" id="WP_168849333.1">
    <property type="nucleotide sequence ID" value="NZ_JAAVSD010000005.1"/>
</dbReference>
<accession>A0ABX1L438</accession>
<keyword evidence="4" id="KW-1185">Reference proteome</keyword>
<dbReference type="EMBL" id="JAAVSD010000005">
    <property type="protein sequence ID" value="NLR29106.1"/>
    <property type="molecule type" value="Genomic_DNA"/>
</dbReference>
<evidence type="ECO:0000313" key="4">
    <source>
        <dbReference type="Proteomes" id="UP000707477"/>
    </source>
</evidence>
<evidence type="ECO:0000256" key="1">
    <source>
        <dbReference type="SAM" id="MobiDB-lite"/>
    </source>
</evidence>
<evidence type="ECO:0000313" key="3">
    <source>
        <dbReference type="EMBL" id="NLR29106.1"/>
    </source>
</evidence>
<feature type="compositionally biased region" description="Basic and acidic residues" evidence="1">
    <location>
        <begin position="78"/>
        <end position="92"/>
    </location>
</feature>
<proteinExistence type="predicted"/>
<evidence type="ECO:0000256" key="2">
    <source>
        <dbReference type="SAM" id="Phobius"/>
    </source>
</evidence>
<comment type="caution">
    <text evidence="3">The sequence shown here is derived from an EMBL/GenBank/DDBJ whole genome shotgun (WGS) entry which is preliminary data.</text>
</comment>
<feature type="transmembrane region" description="Helical" evidence="2">
    <location>
        <begin position="30"/>
        <end position="51"/>
    </location>
</feature>
<dbReference type="Proteomes" id="UP000707477">
    <property type="component" value="Unassembled WGS sequence"/>
</dbReference>
<keyword evidence="2" id="KW-1133">Transmembrane helix</keyword>
<protein>
    <submittedName>
        <fullName evidence="3">Transposase</fullName>
    </submittedName>
</protein>
<sequence length="98" mass="11468">MLKHNCSTVATPLDQTDARHLSELIDENPWLIPATVMLEIIPITVIAHGFWKNRQLKKQLQIERERTKQMQINRFRPGHHDGQPRPLADHPHHGPFHH</sequence>